<reference evidence="2" key="2">
    <citation type="submission" date="2020-11" db="EMBL/GenBank/DDBJ databases">
        <authorList>
            <person name="McCartney M.A."/>
            <person name="Auch B."/>
            <person name="Kono T."/>
            <person name="Mallez S."/>
            <person name="Becker A."/>
            <person name="Gohl D.M."/>
            <person name="Silverstein K.A.T."/>
            <person name="Koren S."/>
            <person name="Bechman K.B."/>
            <person name="Herman A."/>
            <person name="Abrahante J.E."/>
            <person name="Garbe J."/>
        </authorList>
    </citation>
    <scope>NUCLEOTIDE SEQUENCE</scope>
    <source>
        <strain evidence="2">Duluth1</strain>
        <tissue evidence="2">Whole animal</tissue>
    </source>
</reference>
<dbReference type="PANTHER" id="PTHR15434:SF2">
    <property type="entry name" value="HEAT SHOCK FACTOR 2-BINDING PROTEIN"/>
    <property type="match status" value="1"/>
</dbReference>
<dbReference type="OrthoDB" id="10065854at2759"/>
<dbReference type="Proteomes" id="UP000828390">
    <property type="component" value="Unassembled WGS sequence"/>
</dbReference>
<reference evidence="2" key="1">
    <citation type="journal article" date="2019" name="bioRxiv">
        <title>The Genome of the Zebra Mussel, Dreissena polymorpha: A Resource for Invasive Species Research.</title>
        <authorList>
            <person name="McCartney M.A."/>
            <person name="Auch B."/>
            <person name="Kono T."/>
            <person name="Mallez S."/>
            <person name="Zhang Y."/>
            <person name="Obille A."/>
            <person name="Becker A."/>
            <person name="Abrahante J.E."/>
            <person name="Garbe J."/>
            <person name="Badalamenti J.P."/>
            <person name="Herman A."/>
            <person name="Mangelson H."/>
            <person name="Liachko I."/>
            <person name="Sullivan S."/>
            <person name="Sone E.D."/>
            <person name="Koren S."/>
            <person name="Silverstein K.A.T."/>
            <person name="Beckman K.B."/>
            <person name="Gohl D.M."/>
        </authorList>
    </citation>
    <scope>NUCLEOTIDE SEQUENCE</scope>
    <source>
        <strain evidence="2">Duluth1</strain>
        <tissue evidence="2">Whole animal</tissue>
    </source>
</reference>
<evidence type="ECO:0000256" key="1">
    <source>
        <dbReference type="SAM" id="Coils"/>
    </source>
</evidence>
<organism evidence="2 3">
    <name type="scientific">Dreissena polymorpha</name>
    <name type="common">Zebra mussel</name>
    <name type="synonym">Mytilus polymorpha</name>
    <dbReference type="NCBI Taxonomy" id="45954"/>
    <lineage>
        <taxon>Eukaryota</taxon>
        <taxon>Metazoa</taxon>
        <taxon>Spiralia</taxon>
        <taxon>Lophotrochozoa</taxon>
        <taxon>Mollusca</taxon>
        <taxon>Bivalvia</taxon>
        <taxon>Autobranchia</taxon>
        <taxon>Heteroconchia</taxon>
        <taxon>Euheterodonta</taxon>
        <taxon>Imparidentia</taxon>
        <taxon>Neoheterodontei</taxon>
        <taxon>Myida</taxon>
        <taxon>Dreissenoidea</taxon>
        <taxon>Dreissenidae</taxon>
        <taxon>Dreissena</taxon>
    </lineage>
</organism>
<keyword evidence="3" id="KW-1185">Reference proteome</keyword>
<sequence>MNEKRISGVFSSQVLVSKNDLAQLATEVTQLKQTLPLVLSKRIADYQTRLSGLRDENDHLLEQISKLTSEKDQWKNKYETAVADTQAEKQESLRLRCEVQQLGEQLSRQSDYCASLGSSCCTLLWRVSKRDDCIQAILAGTKVDEFLSLVSSTLGSYVAAYRADWPKDSTEEAQFILALTGTITNIAASAYGRDVLCTNTMGRQVLDTFITVLTEAPCRKSAQLKNFVLMCLYNVSINQKGAALLEGKSGLVSLCAWLLQEESNSELRLNSLRLVQSLVWENKNPALVRELREVLPVSALETLSKDSYSDIRELALELLSDISRICTED</sequence>
<dbReference type="InterPro" id="IPR039584">
    <property type="entry name" value="HSF2BP"/>
</dbReference>
<dbReference type="SUPFAM" id="SSF48371">
    <property type="entry name" value="ARM repeat"/>
    <property type="match status" value="1"/>
</dbReference>
<evidence type="ECO:0000313" key="3">
    <source>
        <dbReference type="Proteomes" id="UP000828390"/>
    </source>
</evidence>
<evidence type="ECO:0008006" key="4">
    <source>
        <dbReference type="Google" id="ProtNLM"/>
    </source>
</evidence>
<dbReference type="InterPro" id="IPR016024">
    <property type="entry name" value="ARM-type_fold"/>
</dbReference>
<dbReference type="InterPro" id="IPR011989">
    <property type="entry name" value="ARM-like"/>
</dbReference>
<proteinExistence type="predicted"/>
<protein>
    <recommendedName>
        <fullName evidence="4">Heat shock factor 2-binding protein</fullName>
    </recommendedName>
</protein>
<dbReference type="GO" id="GO:0005829">
    <property type="term" value="C:cytosol"/>
    <property type="evidence" value="ECO:0007669"/>
    <property type="project" value="TreeGrafter"/>
</dbReference>
<name>A0A9D4QP64_DREPO</name>
<accession>A0A9D4QP64</accession>
<dbReference type="AlphaFoldDB" id="A0A9D4QP64"/>
<dbReference type="PANTHER" id="PTHR15434">
    <property type="entry name" value="HEAT SHOCK FACTOR 2-BINDING PROTEIN"/>
    <property type="match status" value="1"/>
</dbReference>
<dbReference type="EMBL" id="JAIWYP010000004">
    <property type="protein sequence ID" value="KAH3837407.1"/>
    <property type="molecule type" value="Genomic_DNA"/>
</dbReference>
<comment type="caution">
    <text evidence="2">The sequence shown here is derived from an EMBL/GenBank/DDBJ whole genome shotgun (WGS) entry which is preliminary data.</text>
</comment>
<dbReference type="Gene3D" id="1.25.10.10">
    <property type="entry name" value="Leucine-rich Repeat Variant"/>
    <property type="match status" value="1"/>
</dbReference>
<feature type="coiled-coil region" evidence="1">
    <location>
        <begin position="43"/>
        <end position="84"/>
    </location>
</feature>
<evidence type="ECO:0000313" key="2">
    <source>
        <dbReference type="EMBL" id="KAH3837407.1"/>
    </source>
</evidence>
<gene>
    <name evidence="2" type="ORF">DPMN_110796</name>
</gene>
<keyword evidence="1" id="KW-0175">Coiled coil</keyword>